<dbReference type="InterPro" id="IPR019269">
    <property type="entry name" value="BLOC1_su2"/>
</dbReference>
<dbReference type="GO" id="GO:0043015">
    <property type="term" value="F:gamma-tubulin binding"/>
    <property type="evidence" value="ECO:0007669"/>
    <property type="project" value="TreeGrafter"/>
</dbReference>
<dbReference type="CTD" id="39234"/>
<dbReference type="EMBL" id="AJWK01010713">
    <property type="status" value="NOT_ANNOTATED_CDS"/>
    <property type="molecule type" value="Genomic_DNA"/>
</dbReference>
<reference evidence="4" key="3">
    <citation type="submission" date="2020-05" db="UniProtKB">
        <authorList>
            <consortium name="EnsemblMetazoa"/>
        </authorList>
    </citation>
    <scope>IDENTIFICATION</scope>
    <source>
        <strain evidence="4">Jacobina</strain>
    </source>
</reference>
<reference evidence="5" key="1">
    <citation type="submission" date="2012-05" db="EMBL/GenBank/DDBJ databases">
        <title>Whole Genome Assembly of Lutzomyia longipalpis.</title>
        <authorList>
            <person name="Richards S."/>
            <person name="Qu C."/>
            <person name="Dillon R."/>
            <person name="Worley K."/>
            <person name="Scherer S."/>
            <person name="Batterton M."/>
            <person name="Taylor A."/>
            <person name="Hawes A."/>
            <person name="Hernandez B."/>
            <person name="Kovar C."/>
            <person name="Mandapat C."/>
            <person name="Pham C."/>
            <person name="Qu C."/>
            <person name="Jing C."/>
            <person name="Bess C."/>
            <person name="Bandaranaike D."/>
            <person name="Ngo D."/>
            <person name="Ongeri F."/>
            <person name="Arias F."/>
            <person name="Lara F."/>
            <person name="Weissenberger G."/>
            <person name="Kamau G."/>
            <person name="Han H."/>
            <person name="Shen H."/>
            <person name="Dinh H."/>
            <person name="Khalil I."/>
            <person name="Jones J."/>
            <person name="Shafer J."/>
            <person name="Jayaseelan J."/>
            <person name="Quiroz J."/>
            <person name="Blankenburg K."/>
            <person name="Nguyen L."/>
            <person name="Jackson L."/>
            <person name="Francisco L."/>
            <person name="Tang L.-Y."/>
            <person name="Pu L.-L."/>
            <person name="Perales L."/>
            <person name="Lorensuhewa L."/>
            <person name="Munidasa M."/>
            <person name="Coyle M."/>
            <person name="Taylor M."/>
            <person name="Puazo M."/>
            <person name="Firestine M."/>
            <person name="Scheel M."/>
            <person name="Javaid M."/>
            <person name="Wang M."/>
            <person name="Li M."/>
            <person name="Tabassum N."/>
            <person name="Saada N."/>
            <person name="Osuji N."/>
            <person name="Aqrawi P."/>
            <person name="Fu Q."/>
            <person name="Thornton R."/>
            <person name="Raj R."/>
            <person name="Goodspeed R."/>
            <person name="Mata R."/>
            <person name="Najjar R."/>
            <person name="Gubbala S."/>
            <person name="Lee S."/>
            <person name="Denson S."/>
            <person name="Patil S."/>
            <person name="Macmil S."/>
            <person name="Qi S."/>
            <person name="Matskevitch T."/>
            <person name="Palculict T."/>
            <person name="Mathew T."/>
            <person name="Vee V."/>
            <person name="Velamala V."/>
            <person name="Korchina V."/>
            <person name="Cai W."/>
            <person name="Liu W."/>
            <person name="Dai W."/>
            <person name="Zou X."/>
            <person name="Zhu Y."/>
            <person name="Zhang Y."/>
            <person name="Wu Y.-Q."/>
            <person name="Xin Y."/>
            <person name="Nazarath L."/>
            <person name="Kovar C."/>
            <person name="Han Y."/>
            <person name="Muzny D."/>
            <person name="Gibbs R."/>
        </authorList>
    </citation>
    <scope>NUCLEOTIDE SEQUENCE [LARGE SCALE GENOMIC DNA]</scope>
    <source>
        <strain evidence="5">Jacobina</strain>
    </source>
</reference>
<dbReference type="VEuPathDB" id="VectorBase:LLOJ003341"/>
<dbReference type="GO" id="GO:0000930">
    <property type="term" value="C:gamma-tubulin complex"/>
    <property type="evidence" value="ECO:0007669"/>
    <property type="project" value="TreeGrafter"/>
</dbReference>
<dbReference type="OrthoDB" id="244061at2759"/>
<dbReference type="PANTHER" id="PTHR46479">
    <property type="entry name" value="BIOGENESIS OF LYSOSOME-RELATED ORGANELLES COMPLEX 1 SUBUNIT 2"/>
    <property type="match status" value="1"/>
</dbReference>
<dbReference type="GeneID" id="129794050"/>
<dbReference type="GO" id="GO:0016197">
    <property type="term" value="P:endosomal transport"/>
    <property type="evidence" value="ECO:0007669"/>
    <property type="project" value="TreeGrafter"/>
</dbReference>
<sequence length="140" mass="15634">MEECAGVTDSPKKGPTLSTSTSSFEALDPHDPNLSRLATKMFQKTGDFISSELTGPLEDYKLLENMNRATISKYSDMQQITENLSASTAELNVKLEELMPYLQQIDEIDATVTKIEVAAYKLDAYTQQLEAKFKSLTQKK</sequence>
<evidence type="ECO:0000256" key="1">
    <source>
        <dbReference type="ARBA" id="ARBA00008468"/>
    </source>
</evidence>
<dbReference type="GO" id="GO:0031083">
    <property type="term" value="C:BLOC-1 complex"/>
    <property type="evidence" value="ECO:0007669"/>
    <property type="project" value="TreeGrafter"/>
</dbReference>
<proteinExistence type="inferred from homology"/>
<evidence type="ECO:0000313" key="3">
    <source>
        <dbReference type="EMBL" id="MBC1169723.1"/>
    </source>
</evidence>
<comment type="similarity">
    <text evidence="1">Belongs to the BLOC1S2 family.</text>
</comment>
<dbReference type="KEGG" id="lll:129794050"/>
<name>A0A1B0CG40_LUTLO</name>
<dbReference type="Proteomes" id="UP000092461">
    <property type="component" value="Unassembled WGS sequence"/>
</dbReference>
<dbReference type="EnsemblMetazoa" id="LLOJ003341-RA">
    <property type="protein sequence ID" value="LLOJ003341-PA"/>
    <property type="gene ID" value="LLOJ003341"/>
</dbReference>
<reference evidence="3" key="2">
    <citation type="journal article" date="2020" name="BMC">
        <title>Leishmania infection induces a limited differential gene expression in the sand fly midgut.</title>
        <authorList>
            <person name="Coutinho-Abreu I.V."/>
            <person name="Serafim T.D."/>
            <person name="Meneses C."/>
            <person name="Kamhawi S."/>
            <person name="Oliveira F."/>
            <person name="Valenzuela J.G."/>
        </authorList>
    </citation>
    <scope>NUCLEOTIDE SEQUENCE</scope>
    <source>
        <strain evidence="3">Jacobina</strain>
        <tissue evidence="3">Midgut</tissue>
    </source>
</reference>
<dbReference type="PANTHER" id="PTHR46479:SF1">
    <property type="entry name" value="BIOGENESIS OF LYSOSOME-RELATED ORGANELLES COMPLEX 1 SUBUNIT 2"/>
    <property type="match status" value="1"/>
</dbReference>
<dbReference type="RefSeq" id="XP_055690605.1">
    <property type="nucleotide sequence ID" value="XM_055834630.1"/>
</dbReference>
<dbReference type="GO" id="GO:0099078">
    <property type="term" value="C:BORC complex"/>
    <property type="evidence" value="ECO:0007669"/>
    <property type="project" value="TreeGrafter"/>
</dbReference>
<dbReference type="AlphaFoldDB" id="A0A1B0CG40"/>
<accession>A0A1B0CG40</accession>
<feature type="region of interest" description="Disordered" evidence="2">
    <location>
        <begin position="1"/>
        <end position="30"/>
    </location>
</feature>
<evidence type="ECO:0000313" key="4">
    <source>
        <dbReference type="EnsemblMetazoa" id="LLOJ003341-PA"/>
    </source>
</evidence>
<evidence type="ECO:0000256" key="2">
    <source>
        <dbReference type="SAM" id="MobiDB-lite"/>
    </source>
</evidence>
<evidence type="ECO:0000313" key="5">
    <source>
        <dbReference type="Proteomes" id="UP000092461"/>
    </source>
</evidence>
<keyword evidence="5" id="KW-1185">Reference proteome</keyword>
<organism evidence="4 5">
    <name type="scientific">Lutzomyia longipalpis</name>
    <name type="common">Sand fly</name>
    <dbReference type="NCBI Taxonomy" id="7200"/>
    <lineage>
        <taxon>Eukaryota</taxon>
        <taxon>Metazoa</taxon>
        <taxon>Ecdysozoa</taxon>
        <taxon>Arthropoda</taxon>
        <taxon>Hexapoda</taxon>
        <taxon>Insecta</taxon>
        <taxon>Pterygota</taxon>
        <taxon>Neoptera</taxon>
        <taxon>Endopterygota</taxon>
        <taxon>Diptera</taxon>
        <taxon>Nematocera</taxon>
        <taxon>Psychodoidea</taxon>
        <taxon>Psychodidae</taxon>
        <taxon>Lutzomyia</taxon>
        <taxon>Lutzomyia</taxon>
    </lineage>
</organism>
<protein>
    <submittedName>
        <fullName evidence="3">Putative bioproteinis of lysosome-related organelles complex 1 subunit 2 isoform x2</fullName>
    </submittedName>
</protein>
<dbReference type="GO" id="GO:0032418">
    <property type="term" value="P:lysosome localization"/>
    <property type="evidence" value="ECO:0007669"/>
    <property type="project" value="TreeGrafter"/>
</dbReference>
<dbReference type="VEuPathDB" id="VectorBase:LLONM1_003886"/>
<dbReference type="Pfam" id="PF10046">
    <property type="entry name" value="BLOC1_2"/>
    <property type="match status" value="1"/>
</dbReference>
<dbReference type="EMBL" id="GITU01001020">
    <property type="protein sequence ID" value="MBC1169723.1"/>
    <property type="molecule type" value="Transcribed_RNA"/>
</dbReference>